<protein>
    <submittedName>
        <fullName evidence="1">Uncharacterized protein</fullName>
    </submittedName>
</protein>
<dbReference type="AlphaFoldDB" id="A0A644TSY0"/>
<proteinExistence type="predicted"/>
<accession>A0A644TSY0</accession>
<dbReference type="EMBL" id="VSSQ01000051">
    <property type="protein sequence ID" value="MPL70098.1"/>
    <property type="molecule type" value="Genomic_DNA"/>
</dbReference>
<name>A0A644TSY0_9ZZZZ</name>
<comment type="caution">
    <text evidence="1">The sequence shown here is derived from an EMBL/GenBank/DDBJ whole genome shotgun (WGS) entry which is preliminary data.</text>
</comment>
<organism evidence="1">
    <name type="scientific">bioreactor metagenome</name>
    <dbReference type="NCBI Taxonomy" id="1076179"/>
    <lineage>
        <taxon>unclassified sequences</taxon>
        <taxon>metagenomes</taxon>
        <taxon>ecological metagenomes</taxon>
    </lineage>
</organism>
<sequence length="101" mass="11709">MKRALIILLIITAISLRAYTQDSINVEVAGENRPYTEIFDGWFRNVRYDTLSTKILYDRVISFADLENRDGYNNDTLDKTDFIQACSELKNIFILAALFSY</sequence>
<reference evidence="1" key="1">
    <citation type="submission" date="2019-08" db="EMBL/GenBank/DDBJ databases">
        <authorList>
            <person name="Kucharzyk K."/>
            <person name="Murdoch R.W."/>
            <person name="Higgins S."/>
            <person name="Loffler F."/>
        </authorList>
    </citation>
    <scope>NUCLEOTIDE SEQUENCE</scope>
</reference>
<gene>
    <name evidence="1" type="ORF">SDC9_15849</name>
</gene>
<evidence type="ECO:0000313" key="1">
    <source>
        <dbReference type="EMBL" id="MPL70098.1"/>
    </source>
</evidence>